<protein>
    <recommendedName>
        <fullName evidence="3">DNA topoisomerase</fullName>
        <ecNumber evidence="3">5.6.2.1</ecNumber>
    </recommendedName>
    <alternativeName>
        <fullName evidence="12">Omega-protein</fullName>
    </alternativeName>
    <alternativeName>
        <fullName evidence="11">Relaxing enzyme</fullName>
    </alternativeName>
    <alternativeName>
        <fullName evidence="9">Swivelase</fullName>
    </alternativeName>
    <alternativeName>
        <fullName evidence="10">Untwisting enzyme</fullName>
    </alternativeName>
</protein>
<dbReference type="PROSITE" id="PS00396">
    <property type="entry name" value="TOPO_IA_1"/>
    <property type="match status" value="1"/>
</dbReference>
<evidence type="ECO:0000259" key="13">
    <source>
        <dbReference type="PROSITE" id="PS50880"/>
    </source>
</evidence>
<dbReference type="Gene3D" id="3.30.65.10">
    <property type="entry name" value="Bacterial Topoisomerase I, domain 1"/>
    <property type="match status" value="1"/>
</dbReference>
<reference evidence="16" key="2">
    <citation type="submission" date="2021-02" db="EMBL/GenBank/DDBJ databases">
        <title>Co-localization of colistin and carbapenem -resistance genes on a novel transferable IncHI2 plasmid in Escherichia coli from chicken-origin.</title>
        <authorList>
            <person name="Hoffmann M."/>
            <person name="Balkey M."/>
            <person name="Ronco T."/>
            <person name="Hendriksen R.S."/>
        </authorList>
    </citation>
    <scope>NUCLEOTIDE SEQUENCE</scope>
    <source>
        <strain evidence="16">CFSAN083829</strain>
    </source>
</reference>
<dbReference type="SMART" id="SM00493">
    <property type="entry name" value="TOPRIM"/>
    <property type="match status" value="1"/>
</dbReference>
<dbReference type="Gene3D" id="3.40.50.140">
    <property type="match status" value="1"/>
</dbReference>
<dbReference type="Gene3D" id="1.10.290.10">
    <property type="entry name" value="Topoisomerase I, domain 4"/>
    <property type="match status" value="1"/>
</dbReference>
<evidence type="ECO:0000256" key="2">
    <source>
        <dbReference type="ARBA" id="ARBA00009446"/>
    </source>
</evidence>
<dbReference type="EMBL" id="QEMT01000058">
    <property type="protein sequence ID" value="PWH57816.1"/>
    <property type="molecule type" value="Genomic_DNA"/>
</dbReference>
<keyword evidence="5" id="KW-0460">Magnesium</keyword>
<feature type="domain" description="Topo IA-type catalytic" evidence="14">
    <location>
        <begin position="150"/>
        <end position="603"/>
    </location>
</feature>
<reference evidence="15 17" key="1">
    <citation type="submission" date="2018-04" db="EMBL/GenBank/DDBJ databases">
        <title>Draft Genomic Sequencing Of Potential Extraintestinal Pathogenic Escherichia coli B8S56 Isolated from Retail Chicken Skin.</title>
        <authorList>
            <person name="Xu A."/>
            <person name="Tilman S."/>
            <person name="Wisser-Parker K."/>
            <person name="Scullen O.J."/>
            <person name="Sommers C."/>
        </authorList>
    </citation>
    <scope>NUCLEOTIDE SEQUENCE [LARGE SCALE GENOMIC DNA]</scope>
    <source>
        <strain evidence="15 17">B8S56</strain>
    </source>
</reference>
<dbReference type="PROSITE" id="PS50880">
    <property type="entry name" value="TOPRIM"/>
    <property type="match status" value="1"/>
</dbReference>
<evidence type="ECO:0000256" key="3">
    <source>
        <dbReference type="ARBA" id="ARBA00012891"/>
    </source>
</evidence>
<dbReference type="InterPro" id="IPR003601">
    <property type="entry name" value="Topo_IA_2"/>
</dbReference>
<dbReference type="InterPro" id="IPR034144">
    <property type="entry name" value="TOPRIM_TopoIII"/>
</dbReference>
<dbReference type="SUPFAM" id="SSF56712">
    <property type="entry name" value="Prokaryotic type I DNA topoisomerase"/>
    <property type="match status" value="1"/>
</dbReference>
<dbReference type="GO" id="GO:0006265">
    <property type="term" value="P:DNA topological change"/>
    <property type="evidence" value="ECO:0007669"/>
    <property type="project" value="InterPro"/>
</dbReference>
<evidence type="ECO:0000256" key="9">
    <source>
        <dbReference type="ARBA" id="ARBA00030003"/>
    </source>
</evidence>
<keyword evidence="8 15" id="KW-0413">Isomerase</keyword>
<feature type="domain" description="Toprim" evidence="13">
    <location>
        <begin position="1"/>
        <end position="133"/>
    </location>
</feature>
<dbReference type="EC" id="5.6.2.1" evidence="3"/>
<dbReference type="NCBIfam" id="TIGR01056">
    <property type="entry name" value="topB"/>
    <property type="match status" value="1"/>
</dbReference>
<dbReference type="SMART" id="SM00436">
    <property type="entry name" value="TOP1Bc"/>
    <property type="match status" value="1"/>
</dbReference>
<dbReference type="GO" id="GO:0003677">
    <property type="term" value="F:DNA binding"/>
    <property type="evidence" value="ECO:0007669"/>
    <property type="project" value="UniProtKB-KW"/>
</dbReference>
<evidence type="ECO:0000256" key="5">
    <source>
        <dbReference type="ARBA" id="ARBA00022842"/>
    </source>
</evidence>
<dbReference type="Pfam" id="PF01131">
    <property type="entry name" value="Topoisom_bac"/>
    <property type="match status" value="1"/>
</dbReference>
<dbReference type="Gene3D" id="2.70.20.10">
    <property type="entry name" value="Topoisomerase I, domain 3"/>
    <property type="match status" value="1"/>
</dbReference>
<dbReference type="GO" id="GO:0006281">
    <property type="term" value="P:DNA repair"/>
    <property type="evidence" value="ECO:0007669"/>
    <property type="project" value="TreeGrafter"/>
</dbReference>
<dbReference type="Gene3D" id="1.10.460.10">
    <property type="entry name" value="Topoisomerase I, domain 2"/>
    <property type="match status" value="1"/>
</dbReference>
<dbReference type="InterPro" id="IPR003602">
    <property type="entry name" value="Topo_IA_DNA-bd_dom"/>
</dbReference>
<evidence type="ECO:0000313" key="17">
    <source>
        <dbReference type="Proteomes" id="UP000245761"/>
    </source>
</evidence>
<dbReference type="RefSeq" id="WP_045146249.1">
    <property type="nucleotide sequence ID" value="NZ_CABGZL010000034.1"/>
</dbReference>
<accession>A0A0D8W950</accession>
<dbReference type="Proteomes" id="UP000663166">
    <property type="component" value="Chromosome"/>
</dbReference>
<dbReference type="GO" id="GO:0046872">
    <property type="term" value="F:metal ion binding"/>
    <property type="evidence" value="ECO:0007669"/>
    <property type="project" value="UniProtKB-KW"/>
</dbReference>
<dbReference type="CDD" id="cd03362">
    <property type="entry name" value="TOPRIM_TopoIA_TopoIII"/>
    <property type="match status" value="1"/>
</dbReference>
<dbReference type="Pfam" id="PF01751">
    <property type="entry name" value="Toprim"/>
    <property type="match status" value="1"/>
</dbReference>
<evidence type="ECO:0000313" key="16">
    <source>
        <dbReference type="EMBL" id="QRZ96612.1"/>
    </source>
</evidence>
<organism evidence="15 17">
    <name type="scientific">Escherichia coli</name>
    <dbReference type="NCBI Taxonomy" id="562"/>
    <lineage>
        <taxon>Bacteria</taxon>
        <taxon>Pseudomonadati</taxon>
        <taxon>Pseudomonadota</taxon>
        <taxon>Gammaproteobacteria</taxon>
        <taxon>Enterobacterales</taxon>
        <taxon>Enterobacteriaceae</taxon>
        <taxon>Escherichia</taxon>
    </lineage>
</organism>
<evidence type="ECO:0000259" key="14">
    <source>
        <dbReference type="PROSITE" id="PS52039"/>
    </source>
</evidence>
<dbReference type="InterPro" id="IPR005738">
    <property type="entry name" value="TopoIII"/>
</dbReference>
<dbReference type="GO" id="GO:0006310">
    <property type="term" value="P:DNA recombination"/>
    <property type="evidence" value="ECO:0007669"/>
    <property type="project" value="TreeGrafter"/>
</dbReference>
<keyword evidence="4" id="KW-0479">Metal-binding</keyword>
<dbReference type="InterPro" id="IPR013497">
    <property type="entry name" value="Topo_IA_cen"/>
</dbReference>
<name>A0A0D8W950_ECOLX</name>
<dbReference type="InterPro" id="IPR013824">
    <property type="entry name" value="Topo_IA_cen_sub1"/>
</dbReference>
<dbReference type="PRINTS" id="PR00417">
    <property type="entry name" value="PRTPISMRASEI"/>
</dbReference>
<evidence type="ECO:0000256" key="7">
    <source>
        <dbReference type="ARBA" id="ARBA00023125"/>
    </source>
</evidence>
<comment type="catalytic activity">
    <reaction evidence="1">
        <text>ATP-independent breakage of single-stranded DNA, followed by passage and rejoining.</text>
        <dbReference type="EC" id="5.6.2.1"/>
    </reaction>
</comment>
<gene>
    <name evidence="15" type="ORF">DD762_22985</name>
    <name evidence="16" type="ORF">JNP96_22800</name>
</gene>
<comment type="similarity">
    <text evidence="2">Belongs to the type IA topoisomerase family.</text>
</comment>
<dbReference type="InterPro" id="IPR013825">
    <property type="entry name" value="Topo_IA_cen_sub2"/>
</dbReference>
<keyword evidence="7" id="KW-0238">DNA-binding</keyword>
<dbReference type="CDD" id="cd00186">
    <property type="entry name" value="TOP1Ac"/>
    <property type="match status" value="1"/>
</dbReference>
<dbReference type="EMBL" id="CP070393">
    <property type="protein sequence ID" value="QRZ96612.1"/>
    <property type="molecule type" value="Genomic_DNA"/>
</dbReference>
<dbReference type="PANTHER" id="PTHR11390:SF21">
    <property type="entry name" value="DNA TOPOISOMERASE 3-ALPHA"/>
    <property type="match status" value="1"/>
</dbReference>
<keyword evidence="6" id="KW-0799">Topoisomerase</keyword>
<dbReference type="InterPro" id="IPR006171">
    <property type="entry name" value="TOPRIM_dom"/>
</dbReference>
<dbReference type="InterPro" id="IPR013826">
    <property type="entry name" value="Topo_IA_cen_sub3"/>
</dbReference>
<evidence type="ECO:0000256" key="1">
    <source>
        <dbReference type="ARBA" id="ARBA00000213"/>
    </source>
</evidence>
<evidence type="ECO:0000256" key="10">
    <source>
        <dbReference type="ARBA" id="ARBA00031985"/>
    </source>
</evidence>
<dbReference type="PROSITE" id="PS52039">
    <property type="entry name" value="TOPO_IA_2"/>
    <property type="match status" value="1"/>
</dbReference>
<dbReference type="NCBIfam" id="NF005829">
    <property type="entry name" value="PRK07726.1"/>
    <property type="match status" value="1"/>
</dbReference>
<evidence type="ECO:0000256" key="8">
    <source>
        <dbReference type="ARBA" id="ARBA00023235"/>
    </source>
</evidence>
<dbReference type="Proteomes" id="UP000245761">
    <property type="component" value="Unassembled WGS sequence"/>
</dbReference>
<sequence length="672" mass="74803">MRLYLCEKPSQAADIARVLGAARRGDGAIEGKDFVVTWAFGHLLEQAPPEAYGEQFGSPWKIDVLPVFPKQWKMVVKDNVGKQFNVISRLLRKTDEVVIATDADREGEIIARELLDYCGYTGVVRRLWLSALDESSIREALDRILPGEETEKLYEAGKGRSRADWLTGINLTRLYTLKARGCGVSGVLSVGRVQTPTLAMVVRRDAEIKNFIPVPYWQLYLWLEKDNVRFRTTWIAAAQYCDTEKRCVNVQAATAVLSQCRQAGVAVVRDVSSRREKKQPPLCFSLGTLQEVCSRKFGLGAQAVLDIAQSLYEKHKATTYPRTDCGYLPVSMHKEVPDVLAALEKTDPDIATELAKLSPDIVSGIWNDRKITAHHAIIPTRQPFNIVALSDNELKVYRLIRQHYLAQFLPMQESDVTEATFLVAGQLFGTRGRVEVVRGWRALFVSDSAGEEEDVADDEQAMPLPVLAKGDECRPAEAELKEMQTTPPRHYTEGTLIAAMKNAAGMVSDPALKKVLRENAGLGTEATRAEILETLFTRKYIEKQGKHIRATQLGAELIAGLPEALTSPGTTALWEQALDDIAQGKLSLSSFMEKQKQWLNHLVAGARQQPLQITAPVTPACPLCRGRMRKVKMKSGKGEFWSCQRYPECKGVISEQKPTSGKRGGRKIKKRG</sequence>
<dbReference type="InterPro" id="IPR023405">
    <property type="entry name" value="Topo_IA_core_domain"/>
</dbReference>
<dbReference type="PANTHER" id="PTHR11390">
    <property type="entry name" value="PROKARYOTIC DNA TOPOISOMERASE"/>
    <property type="match status" value="1"/>
</dbReference>
<evidence type="ECO:0000256" key="12">
    <source>
        <dbReference type="ARBA" id="ARBA00032877"/>
    </source>
</evidence>
<evidence type="ECO:0000313" key="15">
    <source>
        <dbReference type="EMBL" id="PWH57816.1"/>
    </source>
</evidence>
<dbReference type="GO" id="GO:0043597">
    <property type="term" value="C:cytoplasmic replication fork"/>
    <property type="evidence" value="ECO:0007669"/>
    <property type="project" value="TreeGrafter"/>
</dbReference>
<evidence type="ECO:0000256" key="6">
    <source>
        <dbReference type="ARBA" id="ARBA00023029"/>
    </source>
</evidence>
<proteinExistence type="inferred from homology"/>
<dbReference type="SMART" id="SM00437">
    <property type="entry name" value="TOP1Ac"/>
    <property type="match status" value="1"/>
</dbReference>
<dbReference type="InterPro" id="IPR023406">
    <property type="entry name" value="Topo_IA_AS"/>
</dbReference>
<dbReference type="InterPro" id="IPR000380">
    <property type="entry name" value="Topo_IA"/>
</dbReference>
<dbReference type="GO" id="GO:0003917">
    <property type="term" value="F:DNA topoisomerase type I (single strand cut, ATP-independent) activity"/>
    <property type="evidence" value="ECO:0007669"/>
    <property type="project" value="UniProtKB-EC"/>
</dbReference>
<dbReference type="AlphaFoldDB" id="A0A0D8W950"/>
<evidence type="ECO:0000256" key="11">
    <source>
        <dbReference type="ARBA" id="ARBA00032235"/>
    </source>
</evidence>
<evidence type="ECO:0000256" key="4">
    <source>
        <dbReference type="ARBA" id="ARBA00022723"/>
    </source>
</evidence>
<dbReference type="FunFam" id="1.10.290.10:FF:000004">
    <property type="entry name" value="DNA topoisomerase 3"/>
    <property type="match status" value="1"/>
</dbReference>